<accession>A0A7N0USS6</accession>
<dbReference type="Gramene" id="Kaladp0081s0187.1.v1.1">
    <property type="protein sequence ID" value="Kaladp0081s0187.1.v1.1.CDS.1"/>
    <property type="gene ID" value="Kaladp0081s0187.v1.1"/>
</dbReference>
<proteinExistence type="predicted"/>
<feature type="region of interest" description="Disordered" evidence="1">
    <location>
        <begin position="1"/>
        <end position="21"/>
    </location>
</feature>
<evidence type="ECO:0000256" key="1">
    <source>
        <dbReference type="SAM" id="MobiDB-lite"/>
    </source>
</evidence>
<dbReference type="AlphaFoldDB" id="A0A7N0USS6"/>
<organism evidence="2 3">
    <name type="scientific">Kalanchoe fedtschenkoi</name>
    <name type="common">Lavender scallops</name>
    <name type="synonym">South American air plant</name>
    <dbReference type="NCBI Taxonomy" id="63787"/>
    <lineage>
        <taxon>Eukaryota</taxon>
        <taxon>Viridiplantae</taxon>
        <taxon>Streptophyta</taxon>
        <taxon>Embryophyta</taxon>
        <taxon>Tracheophyta</taxon>
        <taxon>Spermatophyta</taxon>
        <taxon>Magnoliopsida</taxon>
        <taxon>eudicotyledons</taxon>
        <taxon>Gunneridae</taxon>
        <taxon>Pentapetalae</taxon>
        <taxon>Saxifragales</taxon>
        <taxon>Crassulaceae</taxon>
        <taxon>Kalanchoe</taxon>
    </lineage>
</organism>
<dbReference type="Proteomes" id="UP000594263">
    <property type="component" value="Unplaced"/>
</dbReference>
<reference evidence="2" key="1">
    <citation type="submission" date="2021-01" db="UniProtKB">
        <authorList>
            <consortium name="EnsemblPlants"/>
        </authorList>
    </citation>
    <scope>IDENTIFICATION</scope>
</reference>
<evidence type="ECO:0000313" key="3">
    <source>
        <dbReference type="Proteomes" id="UP000594263"/>
    </source>
</evidence>
<keyword evidence="3" id="KW-1185">Reference proteome</keyword>
<dbReference type="EnsemblPlants" id="Kaladp0081s0187.1.v1.1">
    <property type="protein sequence ID" value="Kaladp0081s0187.1.v1.1.CDS.1"/>
    <property type="gene ID" value="Kaladp0081s0187.v1.1"/>
</dbReference>
<evidence type="ECO:0000313" key="2">
    <source>
        <dbReference type="EnsemblPlants" id="Kaladp0081s0187.1.v1.1.CDS.1"/>
    </source>
</evidence>
<protein>
    <submittedName>
        <fullName evidence="2">Uncharacterized protein</fullName>
    </submittedName>
</protein>
<sequence length="60" mass="6845">MYRQAERESEHNETPGEGKSAIRIESDQIKFISLSCTNLNLKFETLATPAHPGKFCRLIH</sequence>
<name>A0A7N0USS6_KALFE</name>